<protein>
    <submittedName>
        <fullName evidence="1">Uncharacterized protein</fullName>
    </submittedName>
</protein>
<reference evidence="1 2" key="1">
    <citation type="journal article" date="2013" name="Syst. Appl. Microbiol.">
        <title>Phylogenetic position and virulence apparatus of the pear flower necrosis pathogen Erwinia piriflorinigrans CFBP 5888T as assessed by comparative genomics.</title>
        <authorList>
            <person name="Smits T.H."/>
            <person name="Rezzonico F."/>
            <person name="Lopez M.M."/>
            <person name="Blom J."/>
            <person name="Goesmann A."/>
            <person name="Frey J.E."/>
            <person name="Duffy B."/>
        </authorList>
    </citation>
    <scope>NUCLEOTIDE SEQUENCE [LARGE SCALE GENOMIC DNA]</scope>
    <source>
        <strain evidence="2">CFBP5888</strain>
    </source>
</reference>
<keyword evidence="2" id="KW-1185">Reference proteome</keyword>
<proteinExistence type="predicted"/>
<dbReference type="AlphaFoldDB" id="V5ZD70"/>
<dbReference type="STRING" id="1161919.EPIR_3573"/>
<sequence>MPSCYGVGSVGLFIICSKIRDNALCFSQLAQNTAFIVNISLVSGH</sequence>
<evidence type="ECO:0000313" key="2">
    <source>
        <dbReference type="Proteomes" id="UP000018217"/>
    </source>
</evidence>
<gene>
    <name evidence="1" type="ORF">EPIR_3573</name>
</gene>
<accession>V5ZD70</accession>
<organism evidence="1 2">
    <name type="scientific">Erwinia piriflorinigrans CFBP 5888</name>
    <dbReference type="NCBI Taxonomy" id="1161919"/>
    <lineage>
        <taxon>Bacteria</taxon>
        <taxon>Pseudomonadati</taxon>
        <taxon>Pseudomonadota</taxon>
        <taxon>Gammaproteobacteria</taxon>
        <taxon>Enterobacterales</taxon>
        <taxon>Erwiniaceae</taxon>
        <taxon>Erwinia</taxon>
    </lineage>
</organism>
<dbReference type="EMBL" id="CAHS01000022">
    <property type="protein sequence ID" value="CCG88936.1"/>
    <property type="molecule type" value="Genomic_DNA"/>
</dbReference>
<dbReference type="Proteomes" id="UP000018217">
    <property type="component" value="Unassembled WGS sequence"/>
</dbReference>
<name>V5ZD70_9GAMM</name>
<comment type="caution">
    <text evidence="1">The sequence shown here is derived from an EMBL/GenBank/DDBJ whole genome shotgun (WGS) entry which is preliminary data.</text>
</comment>
<evidence type="ECO:0000313" key="1">
    <source>
        <dbReference type="EMBL" id="CCG88936.1"/>
    </source>
</evidence>